<evidence type="ECO:0000313" key="1">
    <source>
        <dbReference type="EMBL" id="KAJ9059698.1"/>
    </source>
</evidence>
<evidence type="ECO:0000313" key="2">
    <source>
        <dbReference type="Proteomes" id="UP001165960"/>
    </source>
</evidence>
<comment type="caution">
    <text evidence="1">The sequence shown here is derived from an EMBL/GenBank/DDBJ whole genome shotgun (WGS) entry which is preliminary data.</text>
</comment>
<sequence length="140" mass="15951">MLYLLTLIASAGALTYQAPQTCPTANDPCNSGSEIVYPQHPSSPQCWKNSKGWKCMDLGYQKECPVEYIDIKQNCEYALTKPDCPSQRDYCTKSDIHLTIRSYEENNCWFKATDNFWMCSNNSACEEQLGFIDVSNCPKY</sequence>
<protein>
    <submittedName>
        <fullName evidence="1">Uncharacterized protein</fullName>
    </submittedName>
</protein>
<name>A0ACC2SBM3_9FUNG</name>
<keyword evidence="2" id="KW-1185">Reference proteome</keyword>
<dbReference type="EMBL" id="QTSX02005500">
    <property type="protein sequence ID" value="KAJ9059698.1"/>
    <property type="molecule type" value="Genomic_DNA"/>
</dbReference>
<organism evidence="1 2">
    <name type="scientific">Entomophthora muscae</name>
    <dbReference type="NCBI Taxonomy" id="34485"/>
    <lineage>
        <taxon>Eukaryota</taxon>
        <taxon>Fungi</taxon>
        <taxon>Fungi incertae sedis</taxon>
        <taxon>Zoopagomycota</taxon>
        <taxon>Entomophthoromycotina</taxon>
        <taxon>Entomophthoromycetes</taxon>
        <taxon>Entomophthorales</taxon>
        <taxon>Entomophthoraceae</taxon>
        <taxon>Entomophthora</taxon>
    </lineage>
</organism>
<reference evidence="1" key="1">
    <citation type="submission" date="2022-04" db="EMBL/GenBank/DDBJ databases">
        <title>Genome of the entomopathogenic fungus Entomophthora muscae.</title>
        <authorList>
            <person name="Elya C."/>
            <person name="Lovett B.R."/>
            <person name="Lee E."/>
            <person name="Macias A.M."/>
            <person name="Hajek A.E."/>
            <person name="De Bivort B.L."/>
            <person name="Kasson M.T."/>
            <person name="De Fine Licht H.H."/>
            <person name="Stajich J.E."/>
        </authorList>
    </citation>
    <scope>NUCLEOTIDE SEQUENCE</scope>
    <source>
        <strain evidence="1">Berkeley</strain>
    </source>
</reference>
<accession>A0ACC2SBM3</accession>
<gene>
    <name evidence="1" type="ORF">DSO57_1038784</name>
</gene>
<dbReference type="Proteomes" id="UP001165960">
    <property type="component" value="Unassembled WGS sequence"/>
</dbReference>
<proteinExistence type="predicted"/>